<evidence type="ECO:0000313" key="2">
    <source>
        <dbReference type="Proteomes" id="UP000028939"/>
    </source>
</evidence>
<reference evidence="1 2" key="1">
    <citation type="submission" date="2014-08" db="EMBL/GenBank/DDBJ databases">
        <title>Complete genome sequence of Corynebacterium ureicelerivorans DSM 45051, a lipophilic and urea-splitting isolate from a blood culture of a septicaemia patient.</title>
        <authorList>
            <person name="Tippelt A."/>
            <person name="Albersmeier A."/>
            <person name="Brinkrolf K."/>
            <person name="Ruckert C."/>
            <person name="Tauch A."/>
        </authorList>
    </citation>
    <scope>NUCLEOTIDE SEQUENCE [LARGE SCALE GENOMIC DNA]</scope>
    <source>
        <strain evidence="1 2">IMMIB RIV-2301</strain>
    </source>
</reference>
<name>A0A077HMS8_9CORY</name>
<sequence>MTVRSINGPAACASTVAKLDPSITVAKTGENTLLLNLPRSIEEIDKATADTSLKARFSRLFA</sequence>
<dbReference type="OrthoDB" id="4412071at2"/>
<organism evidence="1 2">
    <name type="scientific">Corynebacterium ureicelerivorans</name>
    <dbReference type="NCBI Taxonomy" id="401472"/>
    <lineage>
        <taxon>Bacteria</taxon>
        <taxon>Bacillati</taxon>
        <taxon>Actinomycetota</taxon>
        <taxon>Actinomycetes</taxon>
        <taxon>Mycobacteriales</taxon>
        <taxon>Corynebacteriaceae</taxon>
        <taxon>Corynebacterium</taxon>
    </lineage>
</organism>
<dbReference type="HOGENOM" id="CLU_207739_0_0_11"/>
<dbReference type="AlphaFoldDB" id="A0A077HMS8"/>
<keyword evidence="2" id="KW-1185">Reference proteome</keyword>
<gene>
    <name evidence="1" type="ORF">CUREI_10965</name>
</gene>
<dbReference type="RefSeq" id="WP_038613404.1">
    <property type="nucleotide sequence ID" value="NZ_CP009215.1"/>
</dbReference>
<dbReference type="Proteomes" id="UP000028939">
    <property type="component" value="Chromosome"/>
</dbReference>
<proteinExistence type="predicted"/>
<protein>
    <submittedName>
        <fullName evidence="1">Uncharacterized protein</fullName>
    </submittedName>
</protein>
<evidence type="ECO:0000313" key="1">
    <source>
        <dbReference type="EMBL" id="AIL97714.1"/>
    </source>
</evidence>
<accession>A0A077HMS8</accession>
<dbReference type="KEGG" id="cuv:CUREI_10965"/>
<dbReference type="EMBL" id="CP009215">
    <property type="protein sequence ID" value="AIL97714.1"/>
    <property type="molecule type" value="Genomic_DNA"/>
</dbReference>